<proteinExistence type="predicted"/>
<feature type="region of interest" description="Disordered" evidence="1">
    <location>
        <begin position="1"/>
        <end position="21"/>
    </location>
</feature>
<sequence length="151" mass="16998">MEFRELKNDHASLKHPSPARPVQASSIGHVLLVIPDITSYVIHIGGVHGTPAVFVYIMRPFLESSQLCPSTIIVTLNLVKTVLLDKNGKMNQRQDRSGTCLCSKIQRHGKNPPTPECFQVLTIYGHSSLLSSYAKLCPRVNWLFKTQRYRN</sequence>
<accession>A0AAW0ZAY1</accession>
<dbReference type="Proteomes" id="UP001432146">
    <property type="component" value="Unassembled WGS sequence"/>
</dbReference>
<comment type="caution">
    <text evidence="2">The sequence shown here is derived from an EMBL/GenBank/DDBJ whole genome shotgun (WGS) entry which is preliminary data.</text>
</comment>
<feature type="compositionally biased region" description="Basic and acidic residues" evidence="1">
    <location>
        <begin position="1"/>
        <end position="12"/>
    </location>
</feature>
<dbReference type="AlphaFoldDB" id="A0AAW0ZAY1"/>
<reference evidence="2 3" key="1">
    <citation type="submission" date="2024-05" db="EMBL/GenBank/DDBJ databases">
        <title>The nuclear and mitochondrial genome assemblies of Tetragonisca angustula (Apidae: Meliponini), a tiny yet remarkable pollinator in the Neotropics.</title>
        <authorList>
            <person name="Ferrari R."/>
            <person name="Ricardo P.C."/>
            <person name="Dias F.C."/>
            <person name="Araujo N.S."/>
            <person name="Soares D.O."/>
            <person name="Zhou Q.-S."/>
            <person name="Zhu C.-D."/>
            <person name="Coutinho L."/>
            <person name="Airas M.C."/>
            <person name="Batista T.M."/>
        </authorList>
    </citation>
    <scope>NUCLEOTIDE SEQUENCE [LARGE SCALE GENOMIC DNA]</scope>
    <source>
        <strain evidence="2">ASF017062</strain>
        <tissue evidence="2">Abdomen</tissue>
    </source>
</reference>
<evidence type="ECO:0000313" key="2">
    <source>
        <dbReference type="EMBL" id="KAK9294719.1"/>
    </source>
</evidence>
<evidence type="ECO:0000256" key="1">
    <source>
        <dbReference type="SAM" id="MobiDB-lite"/>
    </source>
</evidence>
<dbReference type="EMBL" id="JAWNGG020000304">
    <property type="protein sequence ID" value="KAK9294719.1"/>
    <property type="molecule type" value="Genomic_DNA"/>
</dbReference>
<keyword evidence="3" id="KW-1185">Reference proteome</keyword>
<organism evidence="2 3">
    <name type="scientific">Tetragonisca angustula</name>
    <dbReference type="NCBI Taxonomy" id="166442"/>
    <lineage>
        <taxon>Eukaryota</taxon>
        <taxon>Metazoa</taxon>
        <taxon>Ecdysozoa</taxon>
        <taxon>Arthropoda</taxon>
        <taxon>Hexapoda</taxon>
        <taxon>Insecta</taxon>
        <taxon>Pterygota</taxon>
        <taxon>Neoptera</taxon>
        <taxon>Endopterygota</taxon>
        <taxon>Hymenoptera</taxon>
        <taxon>Apocrita</taxon>
        <taxon>Aculeata</taxon>
        <taxon>Apoidea</taxon>
        <taxon>Anthophila</taxon>
        <taxon>Apidae</taxon>
        <taxon>Tetragonisca</taxon>
    </lineage>
</organism>
<evidence type="ECO:0000313" key="3">
    <source>
        <dbReference type="Proteomes" id="UP001432146"/>
    </source>
</evidence>
<name>A0AAW0ZAY1_9HYME</name>
<gene>
    <name evidence="2" type="ORF">QLX08_010758</name>
</gene>
<protein>
    <submittedName>
        <fullName evidence="2">Uncharacterized protein</fullName>
    </submittedName>
</protein>